<comment type="caution">
    <text evidence="11">The sequence shown here is derived from an EMBL/GenBank/DDBJ whole genome shotgun (WGS) entry which is preliminary data.</text>
</comment>
<dbReference type="PROSITE" id="PS00640">
    <property type="entry name" value="THIOL_PROTEASE_ASN"/>
    <property type="match status" value="1"/>
</dbReference>
<dbReference type="SMART" id="SM00848">
    <property type="entry name" value="Inhibitor_I29"/>
    <property type="match status" value="1"/>
</dbReference>
<dbReference type="SMART" id="SM00277">
    <property type="entry name" value="GRAN"/>
    <property type="match status" value="1"/>
</dbReference>
<evidence type="ECO:0000259" key="10">
    <source>
        <dbReference type="SMART" id="SM00848"/>
    </source>
</evidence>
<dbReference type="Pfam" id="PF08246">
    <property type="entry name" value="Inhibitor_I29"/>
    <property type="match status" value="1"/>
</dbReference>
<dbReference type="EMBL" id="JAXIOK010000006">
    <property type="protein sequence ID" value="KAK4767951.1"/>
    <property type="molecule type" value="Genomic_DNA"/>
</dbReference>
<dbReference type="InterPro" id="IPR038765">
    <property type="entry name" value="Papain-like_cys_pep_sf"/>
</dbReference>
<dbReference type="InterPro" id="IPR013201">
    <property type="entry name" value="Prot_inhib_I29"/>
</dbReference>
<dbReference type="Pfam" id="PF00396">
    <property type="entry name" value="Granulin"/>
    <property type="match status" value="1"/>
</dbReference>
<feature type="domain" description="Cathepsin propeptide inhibitor" evidence="10">
    <location>
        <begin position="43"/>
        <end position="99"/>
    </location>
</feature>
<keyword evidence="4" id="KW-0788">Thiol protease</keyword>
<evidence type="ECO:0000256" key="2">
    <source>
        <dbReference type="ARBA" id="ARBA00022670"/>
    </source>
</evidence>
<name>A0AAN7KIR5_9MYRT</name>
<feature type="domain" description="Granulins" evidence="8">
    <location>
        <begin position="371"/>
        <end position="428"/>
    </location>
</feature>
<evidence type="ECO:0000256" key="5">
    <source>
        <dbReference type="ARBA" id="ARBA00023157"/>
    </source>
</evidence>
<keyword evidence="5" id="KW-1015">Disulfide bond</keyword>
<dbReference type="PROSITE" id="PS00639">
    <property type="entry name" value="THIOL_PROTEASE_HIS"/>
    <property type="match status" value="1"/>
</dbReference>
<dbReference type="GO" id="GO:0006508">
    <property type="term" value="P:proteolysis"/>
    <property type="evidence" value="ECO:0007669"/>
    <property type="project" value="UniProtKB-KW"/>
</dbReference>
<dbReference type="SUPFAM" id="SSF54001">
    <property type="entry name" value="Cysteine proteinases"/>
    <property type="match status" value="1"/>
</dbReference>
<dbReference type="InterPro" id="IPR000169">
    <property type="entry name" value="Pept_cys_AS"/>
</dbReference>
<keyword evidence="6" id="KW-0325">Glycoprotein</keyword>
<keyword evidence="3" id="KW-0378">Hydrolase</keyword>
<feature type="chain" id="PRO_5043022113" evidence="7">
    <location>
        <begin position="20"/>
        <end position="461"/>
    </location>
</feature>
<dbReference type="InterPro" id="IPR025661">
    <property type="entry name" value="Pept_asp_AS"/>
</dbReference>
<sequence length="461" mass="50701">MGLYKSVALLLTLLAVSSALDQSIISYDRSHGQRSEAEVRAIYDSWLARHGKAYNALGEKDRRFEIFKDNLRFIDERNALNLTYRLGLNRFADLTNDEYRSTYLGAKRGDTRKRLHGKRVNDRYAPKVGDELPAAVDWRKDGAVAEVKDQGNCGSCWAFSTIAAVEGVNKIVTGDLISLSEQELVDCDTSYNEGCNGGLMDYAFKFIINNGGIDTEEDYPYRAVDGRCDQYRKNAKVVTIDDYEDVPANDEKALQKAVANQPISVAIEAGGRQFQLYQSGVFTGTCGTALDHGVAAVGYGTDNGVDYWIVKNSWGSSWGEDGYIRMQRNVGGTATGKCGIAMEASYPIKKGQNPPNPGPSPPSPIKPPTVCDNYYSCPESNTCCCIYEYANYCLAWGCCPLESATCCDDHYSCCPHDYPICNVNAGTCSLSKDNPFGVKALKRTPAKFHWTFGSNEKKSSG</sequence>
<dbReference type="Gene3D" id="3.90.70.10">
    <property type="entry name" value="Cysteine proteinases"/>
    <property type="match status" value="1"/>
</dbReference>
<evidence type="ECO:0000313" key="11">
    <source>
        <dbReference type="EMBL" id="KAK4767951.1"/>
    </source>
</evidence>
<evidence type="ECO:0000256" key="4">
    <source>
        <dbReference type="ARBA" id="ARBA00022807"/>
    </source>
</evidence>
<proteinExistence type="inferred from homology"/>
<dbReference type="PROSITE" id="PS00139">
    <property type="entry name" value="THIOL_PROTEASE_CYS"/>
    <property type="match status" value="1"/>
</dbReference>
<evidence type="ECO:0000313" key="12">
    <source>
        <dbReference type="Proteomes" id="UP001345219"/>
    </source>
</evidence>
<evidence type="ECO:0000256" key="1">
    <source>
        <dbReference type="ARBA" id="ARBA00008455"/>
    </source>
</evidence>
<dbReference type="InterPro" id="IPR000668">
    <property type="entry name" value="Peptidase_C1A_C"/>
</dbReference>
<dbReference type="InterPro" id="IPR039417">
    <property type="entry name" value="Peptidase_C1A_papain-like"/>
</dbReference>
<evidence type="ECO:0000256" key="6">
    <source>
        <dbReference type="ARBA" id="ARBA00023180"/>
    </source>
</evidence>
<dbReference type="InterPro" id="IPR000118">
    <property type="entry name" value="Granulin"/>
</dbReference>
<reference evidence="11 12" key="1">
    <citation type="journal article" date="2023" name="Hortic Res">
        <title>Pangenome of water caltrop reveals structural variations and asymmetric subgenome divergence after allopolyploidization.</title>
        <authorList>
            <person name="Zhang X."/>
            <person name="Chen Y."/>
            <person name="Wang L."/>
            <person name="Yuan Y."/>
            <person name="Fang M."/>
            <person name="Shi L."/>
            <person name="Lu R."/>
            <person name="Comes H.P."/>
            <person name="Ma Y."/>
            <person name="Chen Y."/>
            <person name="Huang G."/>
            <person name="Zhou Y."/>
            <person name="Zheng Z."/>
            <person name="Qiu Y."/>
        </authorList>
    </citation>
    <scope>NUCLEOTIDE SEQUENCE [LARGE SCALE GENOMIC DNA]</scope>
    <source>
        <tissue evidence="11">Roots</tissue>
    </source>
</reference>
<dbReference type="FunFam" id="2.10.25.160:FF:000002">
    <property type="entry name" value="Cysteine protease 1"/>
    <property type="match status" value="1"/>
</dbReference>
<dbReference type="PRINTS" id="PR00705">
    <property type="entry name" value="PAPAIN"/>
</dbReference>
<dbReference type="CDD" id="cd02248">
    <property type="entry name" value="Peptidase_C1A"/>
    <property type="match status" value="1"/>
</dbReference>
<evidence type="ECO:0000259" key="9">
    <source>
        <dbReference type="SMART" id="SM00645"/>
    </source>
</evidence>
<dbReference type="Gene3D" id="2.10.25.160">
    <property type="entry name" value="Granulin"/>
    <property type="match status" value="1"/>
</dbReference>
<keyword evidence="7" id="KW-0732">Signal</keyword>
<feature type="domain" description="Peptidase C1A papain C-terminal" evidence="9">
    <location>
        <begin position="132"/>
        <end position="348"/>
    </location>
</feature>
<dbReference type="PANTHER" id="PTHR12411">
    <property type="entry name" value="CYSTEINE PROTEASE FAMILY C1-RELATED"/>
    <property type="match status" value="1"/>
</dbReference>
<dbReference type="SMART" id="SM00645">
    <property type="entry name" value="Pept_C1"/>
    <property type="match status" value="1"/>
</dbReference>
<dbReference type="FunFam" id="3.90.70.10:FF:000068">
    <property type="entry name" value="Cysteine protease 1"/>
    <property type="match status" value="1"/>
</dbReference>
<dbReference type="InterPro" id="IPR037277">
    <property type="entry name" value="Granulin_sf"/>
</dbReference>
<gene>
    <name evidence="11" type="ORF">SAY87_003092</name>
</gene>
<keyword evidence="12" id="KW-1185">Reference proteome</keyword>
<feature type="signal peptide" evidence="7">
    <location>
        <begin position="1"/>
        <end position="19"/>
    </location>
</feature>
<comment type="similarity">
    <text evidence="1">Belongs to the peptidase C1 family.</text>
</comment>
<evidence type="ECO:0000259" key="8">
    <source>
        <dbReference type="SMART" id="SM00277"/>
    </source>
</evidence>
<organism evidence="11 12">
    <name type="scientific">Trapa incisa</name>
    <dbReference type="NCBI Taxonomy" id="236973"/>
    <lineage>
        <taxon>Eukaryota</taxon>
        <taxon>Viridiplantae</taxon>
        <taxon>Streptophyta</taxon>
        <taxon>Embryophyta</taxon>
        <taxon>Tracheophyta</taxon>
        <taxon>Spermatophyta</taxon>
        <taxon>Magnoliopsida</taxon>
        <taxon>eudicotyledons</taxon>
        <taxon>Gunneridae</taxon>
        <taxon>Pentapetalae</taxon>
        <taxon>rosids</taxon>
        <taxon>malvids</taxon>
        <taxon>Myrtales</taxon>
        <taxon>Lythraceae</taxon>
        <taxon>Trapa</taxon>
    </lineage>
</organism>
<protein>
    <submittedName>
        <fullName evidence="11">Uncharacterized protein</fullName>
    </submittedName>
</protein>
<dbReference type="InterPro" id="IPR025660">
    <property type="entry name" value="Pept_his_AS"/>
</dbReference>
<keyword evidence="2" id="KW-0645">Protease</keyword>
<evidence type="ECO:0000256" key="3">
    <source>
        <dbReference type="ARBA" id="ARBA00022801"/>
    </source>
</evidence>
<accession>A0AAN7KIR5</accession>
<dbReference type="GO" id="GO:0008234">
    <property type="term" value="F:cysteine-type peptidase activity"/>
    <property type="evidence" value="ECO:0007669"/>
    <property type="project" value="UniProtKB-KW"/>
</dbReference>
<dbReference type="Proteomes" id="UP001345219">
    <property type="component" value="Chromosome 3"/>
</dbReference>
<dbReference type="Pfam" id="PF00112">
    <property type="entry name" value="Peptidase_C1"/>
    <property type="match status" value="1"/>
</dbReference>
<dbReference type="AlphaFoldDB" id="A0AAN7KIR5"/>
<dbReference type="SUPFAM" id="SSF57277">
    <property type="entry name" value="Granulin repeat"/>
    <property type="match status" value="1"/>
</dbReference>
<dbReference type="InterPro" id="IPR013128">
    <property type="entry name" value="Peptidase_C1A"/>
</dbReference>
<evidence type="ECO:0000256" key="7">
    <source>
        <dbReference type="SAM" id="SignalP"/>
    </source>
</evidence>